<dbReference type="GO" id="GO:0005829">
    <property type="term" value="C:cytosol"/>
    <property type="evidence" value="ECO:0007669"/>
    <property type="project" value="TreeGrafter"/>
</dbReference>
<keyword evidence="2" id="KW-0963">Cytoplasm</keyword>
<evidence type="ECO:0000256" key="1">
    <source>
        <dbReference type="ARBA" id="ARBA00004496"/>
    </source>
</evidence>
<protein>
    <submittedName>
        <fullName evidence="5">BTB domain-containing protein</fullName>
    </submittedName>
</protein>
<dbReference type="SUPFAM" id="SSF54695">
    <property type="entry name" value="POZ domain"/>
    <property type="match status" value="1"/>
</dbReference>
<reference evidence="4" key="1">
    <citation type="journal article" date="2013" name="Genetics">
        <title>The draft genome and transcriptome of Panagrellus redivivus are shaped by the harsh demands of a free-living lifestyle.</title>
        <authorList>
            <person name="Srinivasan J."/>
            <person name="Dillman A.R."/>
            <person name="Macchietto M.G."/>
            <person name="Heikkinen L."/>
            <person name="Lakso M."/>
            <person name="Fracchia K.M."/>
            <person name="Antoshechkin I."/>
            <person name="Mortazavi A."/>
            <person name="Wong G."/>
            <person name="Sternberg P.W."/>
        </authorList>
    </citation>
    <scope>NUCLEOTIDE SEQUENCE [LARGE SCALE GENOMIC DNA]</scope>
    <source>
        <strain evidence="4">MT8872</strain>
    </source>
</reference>
<feature type="domain" description="BTB" evidence="3">
    <location>
        <begin position="118"/>
        <end position="193"/>
    </location>
</feature>
<dbReference type="GO" id="GO:0022008">
    <property type="term" value="P:neurogenesis"/>
    <property type="evidence" value="ECO:0007669"/>
    <property type="project" value="TreeGrafter"/>
</dbReference>
<dbReference type="PANTHER" id="PTHR45774:SF3">
    <property type="entry name" value="BTB (POZ) DOMAIN-CONTAINING 2B-RELATED"/>
    <property type="match status" value="1"/>
</dbReference>
<dbReference type="InterPro" id="IPR038648">
    <property type="entry name" value="PHR_sf"/>
</dbReference>
<dbReference type="AlphaFoldDB" id="A0A7E4W084"/>
<accession>A0A7E4W084</accession>
<evidence type="ECO:0000259" key="3">
    <source>
        <dbReference type="PROSITE" id="PS50097"/>
    </source>
</evidence>
<organism evidence="4 5">
    <name type="scientific">Panagrellus redivivus</name>
    <name type="common">Microworm</name>
    <dbReference type="NCBI Taxonomy" id="6233"/>
    <lineage>
        <taxon>Eukaryota</taxon>
        <taxon>Metazoa</taxon>
        <taxon>Ecdysozoa</taxon>
        <taxon>Nematoda</taxon>
        <taxon>Chromadorea</taxon>
        <taxon>Rhabditida</taxon>
        <taxon>Tylenchina</taxon>
        <taxon>Panagrolaimomorpha</taxon>
        <taxon>Panagrolaimoidea</taxon>
        <taxon>Panagrolaimidae</taxon>
        <taxon>Panagrellus</taxon>
    </lineage>
</organism>
<dbReference type="SMART" id="SM00225">
    <property type="entry name" value="BTB"/>
    <property type="match status" value="1"/>
</dbReference>
<reference evidence="5" key="2">
    <citation type="submission" date="2020-10" db="UniProtKB">
        <authorList>
            <consortium name="WormBaseParasite"/>
        </authorList>
    </citation>
    <scope>IDENTIFICATION</scope>
</reference>
<dbReference type="InterPro" id="IPR011333">
    <property type="entry name" value="SKP1/BTB/POZ_sf"/>
</dbReference>
<evidence type="ECO:0000313" key="5">
    <source>
        <dbReference type="WBParaSite" id="Pan_g4855.t1"/>
    </source>
</evidence>
<dbReference type="Pfam" id="PF00651">
    <property type="entry name" value="BTB"/>
    <property type="match status" value="1"/>
</dbReference>
<dbReference type="PROSITE" id="PS50097">
    <property type="entry name" value="BTB"/>
    <property type="match status" value="1"/>
</dbReference>
<dbReference type="Gene3D" id="3.30.710.10">
    <property type="entry name" value="Potassium Channel Kv1.1, Chain A"/>
    <property type="match status" value="1"/>
</dbReference>
<dbReference type="PANTHER" id="PTHR45774">
    <property type="entry name" value="BTB/POZ DOMAIN-CONTAINING"/>
    <property type="match status" value="1"/>
</dbReference>
<keyword evidence="4" id="KW-1185">Reference proteome</keyword>
<dbReference type="Proteomes" id="UP000492821">
    <property type="component" value="Unassembled WGS sequence"/>
</dbReference>
<name>A0A7E4W084_PANRE</name>
<comment type="subcellular location">
    <subcellularLocation>
        <location evidence="1">Cytoplasm</location>
    </subcellularLocation>
</comment>
<dbReference type="Gene3D" id="2.60.120.820">
    <property type="entry name" value="PHR domain"/>
    <property type="match status" value="1"/>
</dbReference>
<sequence>MSSGIRDADLEAGSELANNAMNVLNQHNTVPTGRNDAPESIESANLKAGGSEMHYTVPKLLERVRNFETDLAIPASKSRALHRIYQSISTTPKHSTWQDSHLSQASRLAHLHDSQENSDVKFIVGHDFTQNPETVSAHRFVLSLASPIFENMFSNNWLESNQQSDPIVIPDVEPLAFKRLVKFAYTDSVALDADNVMAILFAANKYCMRSLEYLCIEFLGDSLNSKNAIFLLDQARKWDITLLADLCLATIDVDTVEAFTMENLVDVSLDTIKTLLPRDTLKIDELSLFKIVLECVKTECTRQNLPQTPENMRQILGPSIYDLRFPAMGAIEFSEEVAPTQLLSDADMVTIFRHLILPHRKKPAIPFKAQPRLGAIMSDEIIINRFQRIESRWGYSGTADRVKFQVDTPIFLKGFGLFGSMNQSYEYNVSIEVIECSTNTVLGSAERQIVTNGTVDTYRALFDEPLDIVPNVVYTAVVLMRGPDSYYGSKGLRRVVKETANGMINFQFAYAPGNNNGTSVDDGQIPEFVFCMRPYGY</sequence>
<proteinExistence type="predicted"/>
<dbReference type="GO" id="GO:0000932">
    <property type="term" value="C:P-body"/>
    <property type="evidence" value="ECO:0007669"/>
    <property type="project" value="TreeGrafter"/>
</dbReference>
<dbReference type="Pfam" id="PF08005">
    <property type="entry name" value="PHR"/>
    <property type="match status" value="1"/>
</dbReference>
<evidence type="ECO:0000313" key="4">
    <source>
        <dbReference type="Proteomes" id="UP000492821"/>
    </source>
</evidence>
<dbReference type="WBParaSite" id="Pan_g4855.t1">
    <property type="protein sequence ID" value="Pan_g4855.t1"/>
    <property type="gene ID" value="Pan_g4855"/>
</dbReference>
<dbReference type="InterPro" id="IPR012983">
    <property type="entry name" value="PHR"/>
</dbReference>
<evidence type="ECO:0000256" key="2">
    <source>
        <dbReference type="ARBA" id="ARBA00022490"/>
    </source>
</evidence>
<dbReference type="InterPro" id="IPR000210">
    <property type="entry name" value="BTB/POZ_dom"/>
</dbReference>